<dbReference type="GO" id="GO:0003700">
    <property type="term" value="F:DNA-binding transcription factor activity"/>
    <property type="evidence" value="ECO:0007669"/>
    <property type="project" value="InterPro"/>
</dbReference>
<dbReference type="PRINTS" id="PR00032">
    <property type="entry name" value="HTHARAC"/>
</dbReference>
<dbReference type="InterPro" id="IPR011051">
    <property type="entry name" value="RmlC_Cupin_sf"/>
</dbReference>
<evidence type="ECO:0000256" key="2">
    <source>
        <dbReference type="ARBA" id="ARBA00023015"/>
    </source>
</evidence>
<evidence type="ECO:0000256" key="1">
    <source>
        <dbReference type="ARBA" id="ARBA00004496"/>
    </source>
</evidence>
<evidence type="ECO:0000256" key="4">
    <source>
        <dbReference type="ARBA" id="ARBA00023163"/>
    </source>
</evidence>
<evidence type="ECO:0000313" key="8">
    <source>
        <dbReference type="Proteomes" id="UP000256988"/>
    </source>
</evidence>
<dbReference type="Pfam" id="PF12852">
    <property type="entry name" value="Cupin_6"/>
    <property type="match status" value="1"/>
</dbReference>
<dbReference type="InterPro" id="IPR018060">
    <property type="entry name" value="HTH_AraC"/>
</dbReference>
<reference evidence="7 8" key="1">
    <citation type="submission" date="2018-07" db="EMBL/GenBank/DDBJ databases">
        <title>Genome sequencing of rice bacterial endophytes.</title>
        <authorList>
            <person name="Venturi V."/>
        </authorList>
    </citation>
    <scope>NUCLEOTIDE SEQUENCE [LARGE SCALE GENOMIC DNA]</scope>
    <source>
        <strain evidence="7 8">AG1002</strain>
    </source>
</reference>
<dbReference type="InterPro" id="IPR009057">
    <property type="entry name" value="Homeodomain-like_sf"/>
</dbReference>
<dbReference type="InterPro" id="IPR032783">
    <property type="entry name" value="AraC_lig"/>
</dbReference>
<evidence type="ECO:0000256" key="3">
    <source>
        <dbReference type="ARBA" id="ARBA00023125"/>
    </source>
</evidence>
<evidence type="ECO:0000313" key="7">
    <source>
        <dbReference type="EMBL" id="RED00379.1"/>
    </source>
</evidence>
<protein>
    <submittedName>
        <fullName evidence="7">AraC family transcriptional regulator</fullName>
    </submittedName>
</protein>
<dbReference type="RefSeq" id="WP_115946940.1">
    <property type="nucleotide sequence ID" value="NZ_QRDL01000008.1"/>
</dbReference>
<dbReference type="PROSITE" id="PS00041">
    <property type="entry name" value="HTH_ARAC_FAMILY_1"/>
    <property type="match status" value="1"/>
</dbReference>
<dbReference type="Gene3D" id="1.10.10.60">
    <property type="entry name" value="Homeodomain-like"/>
    <property type="match status" value="2"/>
</dbReference>
<dbReference type="InterPro" id="IPR050204">
    <property type="entry name" value="AraC_XylS_family_regulators"/>
</dbReference>
<dbReference type="InterPro" id="IPR020449">
    <property type="entry name" value="Tscrpt_reg_AraC-type_HTH"/>
</dbReference>
<dbReference type="PROSITE" id="PS01124">
    <property type="entry name" value="HTH_ARAC_FAMILY_2"/>
    <property type="match status" value="1"/>
</dbReference>
<gene>
    <name evidence="7" type="ORF">DFO60_4533</name>
</gene>
<dbReference type="GO" id="GO:0009893">
    <property type="term" value="P:positive regulation of metabolic process"/>
    <property type="evidence" value="ECO:0007669"/>
    <property type="project" value="UniProtKB-ARBA"/>
</dbReference>
<proteinExistence type="predicted"/>
<dbReference type="GO" id="GO:0043565">
    <property type="term" value="F:sequence-specific DNA binding"/>
    <property type="evidence" value="ECO:0007669"/>
    <property type="project" value="InterPro"/>
</dbReference>
<name>A0A3D9EB62_ECTOL</name>
<dbReference type="Proteomes" id="UP000256988">
    <property type="component" value="Unassembled WGS sequence"/>
</dbReference>
<evidence type="ECO:0000259" key="6">
    <source>
        <dbReference type="PROSITE" id="PS01124"/>
    </source>
</evidence>
<sequence>MDPLAQVVALLQPGGAHTKLVTGAGQWTVRQPAGGHAFFCAVLEGGCYAEFDGHEPMTLKAGDFVLIPASRGFTMSSVEHTSGITIPMAPGEKRFGTPTGPSELRMMGGYFLFGSPDAELLVSLLPRSIHVQGEERLRTLVALVRDESHHERPGREMVITRLLEVLLIEALRSSQGTAASPGLLRGLSDPRLSSAIRELHEHPAKPWTVADLAKIAALSRSTFFERFSRVMGISPMEYLLAWRMSLAKDLLRRKAASIGEVAERVGYASASTFSTAFSRYVGLAPTQYAAEA</sequence>
<comment type="subcellular location">
    <subcellularLocation>
        <location evidence="1">Cytoplasm</location>
    </subcellularLocation>
</comment>
<dbReference type="Pfam" id="PF12833">
    <property type="entry name" value="HTH_18"/>
    <property type="match status" value="1"/>
</dbReference>
<keyword evidence="4" id="KW-0804">Transcription</keyword>
<keyword evidence="2" id="KW-0805">Transcription regulation</keyword>
<evidence type="ECO:0000256" key="5">
    <source>
        <dbReference type="ARBA" id="ARBA00037345"/>
    </source>
</evidence>
<dbReference type="SMART" id="SM00342">
    <property type="entry name" value="HTH_ARAC"/>
    <property type="match status" value="1"/>
</dbReference>
<dbReference type="SUPFAM" id="SSF51182">
    <property type="entry name" value="RmlC-like cupins"/>
    <property type="match status" value="1"/>
</dbReference>
<dbReference type="InterPro" id="IPR018062">
    <property type="entry name" value="HTH_AraC-typ_CS"/>
</dbReference>
<dbReference type="SUPFAM" id="SSF46689">
    <property type="entry name" value="Homeodomain-like"/>
    <property type="match status" value="2"/>
</dbReference>
<dbReference type="PANTHER" id="PTHR46796:SF7">
    <property type="entry name" value="ARAC FAMILY TRANSCRIPTIONAL REGULATOR"/>
    <property type="match status" value="1"/>
</dbReference>
<keyword evidence="3" id="KW-0238">DNA-binding</keyword>
<comment type="function">
    <text evidence="5">Regulatory protein of the TOL plasmid xyl operons. XylS activates the xylXYZLTEGFJQKIH operon required for the degradation of toluene, m-xylene and p-xylene.</text>
</comment>
<organism evidence="7 8">
    <name type="scientific">Ectopseudomonas oleovorans</name>
    <name type="common">Pseudomonas oleovorans</name>
    <dbReference type="NCBI Taxonomy" id="301"/>
    <lineage>
        <taxon>Bacteria</taxon>
        <taxon>Pseudomonadati</taxon>
        <taxon>Pseudomonadota</taxon>
        <taxon>Gammaproteobacteria</taxon>
        <taxon>Pseudomonadales</taxon>
        <taxon>Pseudomonadaceae</taxon>
        <taxon>Ectopseudomonas</taxon>
    </lineage>
</organism>
<dbReference type="EMBL" id="QRDL01000008">
    <property type="protein sequence ID" value="RED00379.1"/>
    <property type="molecule type" value="Genomic_DNA"/>
</dbReference>
<feature type="domain" description="HTH araC/xylS-type" evidence="6">
    <location>
        <begin position="193"/>
        <end position="291"/>
    </location>
</feature>
<dbReference type="GO" id="GO:0005737">
    <property type="term" value="C:cytoplasm"/>
    <property type="evidence" value="ECO:0007669"/>
    <property type="project" value="UniProtKB-SubCell"/>
</dbReference>
<comment type="caution">
    <text evidence="7">The sequence shown here is derived from an EMBL/GenBank/DDBJ whole genome shotgun (WGS) entry which is preliminary data.</text>
</comment>
<dbReference type="AlphaFoldDB" id="A0A3D9EB62"/>
<dbReference type="PANTHER" id="PTHR46796">
    <property type="entry name" value="HTH-TYPE TRANSCRIPTIONAL ACTIVATOR RHAS-RELATED"/>
    <property type="match status" value="1"/>
</dbReference>
<accession>A0A3D9EB62</accession>